<dbReference type="GO" id="GO:0016020">
    <property type="term" value="C:membrane"/>
    <property type="evidence" value="ECO:0007669"/>
    <property type="project" value="UniProtKB-SubCell"/>
</dbReference>
<feature type="transmembrane region" description="Helical" evidence="5">
    <location>
        <begin position="7"/>
        <end position="26"/>
    </location>
</feature>
<keyword evidence="2 5" id="KW-0812">Transmembrane</keyword>
<comment type="caution">
    <text evidence="7">The sequence shown here is derived from an EMBL/GenBank/DDBJ whole genome shotgun (WGS) entry which is preliminary data.</text>
</comment>
<feature type="transmembrane region" description="Helical" evidence="5">
    <location>
        <begin position="32"/>
        <end position="51"/>
    </location>
</feature>
<organism evidence="7 8">
    <name type="scientific">Spirosoma agri</name>
    <dbReference type="NCBI Taxonomy" id="1987381"/>
    <lineage>
        <taxon>Bacteria</taxon>
        <taxon>Pseudomonadati</taxon>
        <taxon>Bacteroidota</taxon>
        <taxon>Cytophagia</taxon>
        <taxon>Cytophagales</taxon>
        <taxon>Cytophagaceae</taxon>
        <taxon>Spirosoma</taxon>
    </lineage>
</organism>
<feature type="domain" description="GtrA/DPMS transmembrane" evidence="6">
    <location>
        <begin position="12"/>
        <end position="122"/>
    </location>
</feature>
<evidence type="ECO:0000256" key="4">
    <source>
        <dbReference type="ARBA" id="ARBA00023136"/>
    </source>
</evidence>
<dbReference type="AlphaFoldDB" id="A0A6M0IRS2"/>
<protein>
    <submittedName>
        <fullName evidence="7">GtrA family protein</fullName>
    </submittedName>
</protein>
<dbReference type="RefSeq" id="WP_164044013.1">
    <property type="nucleotide sequence ID" value="NZ_JAAGNZ010000007.1"/>
</dbReference>
<dbReference type="EMBL" id="JAAGNZ010000007">
    <property type="protein sequence ID" value="NEU70702.1"/>
    <property type="molecule type" value="Genomic_DNA"/>
</dbReference>
<evidence type="ECO:0000256" key="3">
    <source>
        <dbReference type="ARBA" id="ARBA00022989"/>
    </source>
</evidence>
<dbReference type="Pfam" id="PF04138">
    <property type="entry name" value="GtrA_DPMS_TM"/>
    <property type="match status" value="1"/>
</dbReference>
<dbReference type="GO" id="GO:0000271">
    <property type="term" value="P:polysaccharide biosynthetic process"/>
    <property type="evidence" value="ECO:0007669"/>
    <property type="project" value="InterPro"/>
</dbReference>
<gene>
    <name evidence="7" type="ORF">GK091_27810</name>
</gene>
<proteinExistence type="predicted"/>
<keyword evidence="8" id="KW-1185">Reference proteome</keyword>
<name>A0A6M0IRS2_9BACT</name>
<sequence>MQTFFKVQVTSLLASAVDFLTTIVGVHLLNSWFMAASLIGSVCGGLVNFVVAKTWTFPLNNQPLGPQFGRFFLVWLGNAGINAAGLFAATHVLGVQYLLAKTTVSILVGISYNYFFQKDFVFSVS</sequence>
<evidence type="ECO:0000256" key="2">
    <source>
        <dbReference type="ARBA" id="ARBA00022692"/>
    </source>
</evidence>
<reference evidence="7 8" key="1">
    <citation type="submission" date="2020-02" db="EMBL/GenBank/DDBJ databases">
        <title>Draft genome sequence of two Spirosoma agri KCTC 52727 and Spirosoma terrae KCTC 52035.</title>
        <authorList>
            <person name="Rojas J."/>
            <person name="Ambika Manirajan B."/>
            <person name="Ratering S."/>
            <person name="Suarez C."/>
            <person name="Schnell S."/>
        </authorList>
    </citation>
    <scope>NUCLEOTIDE SEQUENCE [LARGE SCALE GENOMIC DNA]</scope>
    <source>
        <strain evidence="7 8">KCTC 52727</strain>
    </source>
</reference>
<keyword evidence="3 5" id="KW-1133">Transmembrane helix</keyword>
<feature type="transmembrane region" description="Helical" evidence="5">
    <location>
        <begin position="98"/>
        <end position="116"/>
    </location>
</feature>
<feature type="transmembrane region" description="Helical" evidence="5">
    <location>
        <begin position="72"/>
        <end position="92"/>
    </location>
</feature>
<accession>A0A6M0IRS2</accession>
<comment type="subcellular location">
    <subcellularLocation>
        <location evidence="1">Membrane</location>
        <topology evidence="1">Multi-pass membrane protein</topology>
    </subcellularLocation>
</comment>
<dbReference type="Proteomes" id="UP000477386">
    <property type="component" value="Unassembled WGS sequence"/>
</dbReference>
<evidence type="ECO:0000256" key="1">
    <source>
        <dbReference type="ARBA" id="ARBA00004141"/>
    </source>
</evidence>
<dbReference type="InterPro" id="IPR007267">
    <property type="entry name" value="GtrA_DPMS_TM"/>
</dbReference>
<evidence type="ECO:0000256" key="5">
    <source>
        <dbReference type="SAM" id="Phobius"/>
    </source>
</evidence>
<evidence type="ECO:0000313" key="7">
    <source>
        <dbReference type="EMBL" id="NEU70702.1"/>
    </source>
</evidence>
<evidence type="ECO:0000259" key="6">
    <source>
        <dbReference type="Pfam" id="PF04138"/>
    </source>
</evidence>
<evidence type="ECO:0000313" key="8">
    <source>
        <dbReference type="Proteomes" id="UP000477386"/>
    </source>
</evidence>
<keyword evidence="4 5" id="KW-0472">Membrane</keyword>